<evidence type="ECO:0000256" key="7">
    <source>
        <dbReference type="ARBA" id="ARBA00022884"/>
    </source>
</evidence>
<dbReference type="NCBIfam" id="TIGR02191">
    <property type="entry name" value="RNaseIII"/>
    <property type="match status" value="1"/>
</dbReference>
<dbReference type="GO" id="GO:0006397">
    <property type="term" value="P:mRNA processing"/>
    <property type="evidence" value="ECO:0007669"/>
    <property type="project" value="UniProtKB-UniRule"/>
</dbReference>
<dbReference type="InterPro" id="IPR014720">
    <property type="entry name" value="dsRBD_dom"/>
</dbReference>
<evidence type="ECO:0000256" key="2">
    <source>
        <dbReference type="ARBA" id="ARBA00010183"/>
    </source>
</evidence>
<dbReference type="GO" id="GO:0010468">
    <property type="term" value="P:regulation of gene expression"/>
    <property type="evidence" value="ECO:0007669"/>
    <property type="project" value="TreeGrafter"/>
</dbReference>
<dbReference type="GO" id="GO:0046872">
    <property type="term" value="F:metal ion binding"/>
    <property type="evidence" value="ECO:0007669"/>
    <property type="project" value="UniProtKB-KW"/>
</dbReference>
<dbReference type="GO" id="GO:0005737">
    <property type="term" value="C:cytoplasm"/>
    <property type="evidence" value="ECO:0007669"/>
    <property type="project" value="UniProtKB-SubCell"/>
</dbReference>
<evidence type="ECO:0000259" key="9">
    <source>
        <dbReference type="PROSITE" id="PS50137"/>
    </source>
</evidence>
<dbReference type="Pfam" id="PF00035">
    <property type="entry name" value="dsrm"/>
    <property type="match status" value="1"/>
</dbReference>
<dbReference type="OrthoDB" id="9805026at2"/>
<dbReference type="InterPro" id="IPR000999">
    <property type="entry name" value="RNase_III_dom"/>
</dbReference>
<accession>A0A0D8HDJ4</accession>
<feature type="active site" evidence="8">
    <location>
        <position position="97"/>
    </location>
</feature>
<protein>
    <recommendedName>
        <fullName evidence="8">Ribonuclease 3</fullName>
        <ecNumber evidence="8">3.1.26.3</ecNumber>
    </recommendedName>
    <alternativeName>
        <fullName evidence="8">Ribonuclease III</fullName>
        <shortName evidence="8">RNase III</shortName>
    </alternativeName>
</protein>
<dbReference type="InterPro" id="IPR011907">
    <property type="entry name" value="RNase_III"/>
</dbReference>
<dbReference type="RefSeq" id="WP_052606869.1">
    <property type="nucleotide sequence ID" value="NZ_JXYS01000109.1"/>
</dbReference>
<comment type="cofactor">
    <cofactor evidence="8">
        <name>Mg(2+)</name>
        <dbReference type="ChEBI" id="CHEBI:18420"/>
    </cofactor>
</comment>
<keyword evidence="8" id="KW-0479">Metal-binding</keyword>
<feature type="binding site" evidence="8">
    <location>
        <position position="169"/>
    </location>
    <ligand>
        <name>Mg(2+)</name>
        <dbReference type="ChEBI" id="CHEBI:18420"/>
    </ligand>
</feature>
<gene>
    <name evidence="8 11" type="primary">rnc</name>
    <name evidence="11" type="ORF">AXFE_32030</name>
</gene>
<dbReference type="Proteomes" id="UP000032360">
    <property type="component" value="Unassembled WGS sequence"/>
</dbReference>
<dbReference type="PANTHER" id="PTHR11207">
    <property type="entry name" value="RIBONUCLEASE III"/>
    <property type="match status" value="1"/>
</dbReference>
<comment type="caution">
    <text evidence="8">Lacks conserved residue(s) required for the propagation of feature annotation.</text>
</comment>
<evidence type="ECO:0000256" key="5">
    <source>
        <dbReference type="ARBA" id="ARBA00022759"/>
    </source>
</evidence>
<dbReference type="GO" id="GO:0006364">
    <property type="term" value="P:rRNA processing"/>
    <property type="evidence" value="ECO:0007669"/>
    <property type="project" value="UniProtKB-UniRule"/>
</dbReference>
<dbReference type="GO" id="GO:0003725">
    <property type="term" value="F:double-stranded RNA binding"/>
    <property type="evidence" value="ECO:0007669"/>
    <property type="project" value="TreeGrafter"/>
</dbReference>
<keyword evidence="5 8" id="KW-0255">Endonuclease</keyword>
<dbReference type="EC" id="3.1.26.3" evidence="8"/>
<dbReference type="InterPro" id="IPR036389">
    <property type="entry name" value="RNase_III_sf"/>
</dbReference>
<dbReference type="Gene3D" id="1.10.1520.10">
    <property type="entry name" value="Ribonuclease III domain"/>
    <property type="match status" value="1"/>
</dbReference>
<organism evidence="11 12">
    <name type="scientific">Acidithrix ferrooxidans</name>
    <dbReference type="NCBI Taxonomy" id="1280514"/>
    <lineage>
        <taxon>Bacteria</taxon>
        <taxon>Bacillati</taxon>
        <taxon>Actinomycetota</taxon>
        <taxon>Acidimicrobiia</taxon>
        <taxon>Acidimicrobiales</taxon>
        <taxon>Acidimicrobiaceae</taxon>
        <taxon>Acidithrix</taxon>
    </lineage>
</organism>
<dbReference type="HAMAP" id="MF_00104">
    <property type="entry name" value="RNase_III"/>
    <property type="match status" value="1"/>
</dbReference>
<evidence type="ECO:0000256" key="1">
    <source>
        <dbReference type="ARBA" id="ARBA00000109"/>
    </source>
</evidence>
<keyword evidence="7 8" id="KW-0694">RNA-binding</keyword>
<evidence type="ECO:0000256" key="3">
    <source>
        <dbReference type="ARBA" id="ARBA00022664"/>
    </source>
</evidence>
<keyword evidence="4 8" id="KW-0540">Nuclease</keyword>
<evidence type="ECO:0000256" key="8">
    <source>
        <dbReference type="HAMAP-Rule" id="MF_00104"/>
    </source>
</evidence>
<name>A0A0D8HDJ4_9ACTN</name>
<dbReference type="AlphaFoldDB" id="A0A0D8HDJ4"/>
<dbReference type="SUPFAM" id="SSF54768">
    <property type="entry name" value="dsRNA-binding domain-like"/>
    <property type="match status" value="1"/>
</dbReference>
<dbReference type="CDD" id="cd10845">
    <property type="entry name" value="DSRM_RNAse_III_family"/>
    <property type="match status" value="1"/>
</dbReference>
<dbReference type="STRING" id="1280514.AXFE_32030"/>
<dbReference type="GO" id="GO:0008033">
    <property type="term" value="P:tRNA processing"/>
    <property type="evidence" value="ECO:0007669"/>
    <property type="project" value="UniProtKB-KW"/>
</dbReference>
<feature type="binding site" evidence="8">
    <location>
        <position position="93"/>
    </location>
    <ligand>
        <name>Mg(2+)</name>
        <dbReference type="ChEBI" id="CHEBI:18420"/>
    </ligand>
</feature>
<keyword evidence="8" id="KW-0699">rRNA-binding</keyword>
<dbReference type="Gene3D" id="3.30.160.20">
    <property type="match status" value="1"/>
</dbReference>
<dbReference type="PROSITE" id="PS50142">
    <property type="entry name" value="RNASE_3_2"/>
    <property type="match status" value="1"/>
</dbReference>
<comment type="subcellular location">
    <subcellularLocation>
        <location evidence="8">Cytoplasm</location>
    </subcellularLocation>
</comment>
<dbReference type="EMBL" id="JXYS01000109">
    <property type="protein sequence ID" value="KJF15954.1"/>
    <property type="molecule type" value="Genomic_DNA"/>
</dbReference>
<dbReference type="SMART" id="SM00535">
    <property type="entry name" value="RIBOc"/>
    <property type="match status" value="1"/>
</dbReference>
<comment type="function">
    <text evidence="8">Digests double-stranded RNA. Involved in the processing of primary rRNA transcript to yield the immediate precursors to the large and small rRNAs (23S and 16S). Processes some mRNAs, and tRNAs when they are encoded in the rRNA operon. Processes pre-crRNA and tracrRNA of type II CRISPR loci if present in the organism.</text>
</comment>
<comment type="catalytic activity">
    <reaction evidence="1 8">
        <text>Endonucleolytic cleavage to 5'-phosphomonoester.</text>
        <dbReference type="EC" id="3.1.26.3"/>
    </reaction>
</comment>
<dbReference type="SMART" id="SM00358">
    <property type="entry name" value="DSRM"/>
    <property type="match status" value="1"/>
</dbReference>
<evidence type="ECO:0000256" key="4">
    <source>
        <dbReference type="ARBA" id="ARBA00022722"/>
    </source>
</evidence>
<keyword evidence="8" id="KW-0819">tRNA processing</keyword>
<dbReference type="PANTHER" id="PTHR11207:SF0">
    <property type="entry name" value="RIBONUCLEASE 3"/>
    <property type="match status" value="1"/>
</dbReference>
<comment type="caution">
    <text evidence="11">The sequence shown here is derived from an EMBL/GenBank/DDBJ whole genome shotgun (WGS) entry which is preliminary data.</text>
</comment>
<dbReference type="PROSITE" id="PS50137">
    <property type="entry name" value="DS_RBD"/>
    <property type="match status" value="1"/>
</dbReference>
<evidence type="ECO:0000256" key="6">
    <source>
        <dbReference type="ARBA" id="ARBA00022801"/>
    </source>
</evidence>
<keyword evidence="6 8" id="KW-0378">Hydrolase</keyword>
<reference evidence="11 12" key="1">
    <citation type="submission" date="2015-01" db="EMBL/GenBank/DDBJ databases">
        <title>Draft genome of the acidophilic iron oxidizer Acidithrix ferrooxidans strain Py-F3.</title>
        <authorList>
            <person name="Poehlein A."/>
            <person name="Eisen S."/>
            <person name="Schloemann M."/>
            <person name="Johnson B.D."/>
            <person name="Daniel R."/>
            <person name="Muehling M."/>
        </authorList>
    </citation>
    <scope>NUCLEOTIDE SEQUENCE [LARGE SCALE GENOMIC DNA]</scope>
    <source>
        <strain evidence="11 12">Py-F3</strain>
    </source>
</reference>
<evidence type="ECO:0000259" key="10">
    <source>
        <dbReference type="PROSITE" id="PS50142"/>
    </source>
</evidence>
<keyword evidence="8" id="KW-0963">Cytoplasm</keyword>
<dbReference type="CDD" id="cd00593">
    <property type="entry name" value="RIBOc"/>
    <property type="match status" value="1"/>
</dbReference>
<dbReference type="PATRIC" id="fig|1280514.3.peg.4284"/>
<evidence type="ECO:0000313" key="11">
    <source>
        <dbReference type="EMBL" id="KJF15954.1"/>
    </source>
</evidence>
<keyword evidence="12" id="KW-1185">Reference proteome</keyword>
<sequence length="277" mass="29905">MGKGRDNLESSSERFSPIKAFLPTLLNLISAVGPPEIKGSSLFIDLGSSDLALIDSGEVALILREIVPLLEVALTHRSASLEDPSLLDNERLEFLGDAIIEARVSWSLYLHYLDRDEGFLTLARSSLVNTDALASIAIMLGLDDFVILGLGERATGGTGKRTILAGLFEAVVGAIYLDLGAACAWELIDRTVLIDVENISLSETLLDPKSQLQIYFAKASLAMPVYESTKTGPDHAPLFVTDVILADGRRLRGEGTSKKEAEQRAARRALVDLEILG</sequence>
<proteinExistence type="inferred from homology"/>
<dbReference type="SUPFAM" id="SSF69065">
    <property type="entry name" value="RNase III domain-like"/>
    <property type="match status" value="1"/>
</dbReference>
<dbReference type="GO" id="GO:0004525">
    <property type="term" value="F:ribonuclease III activity"/>
    <property type="evidence" value="ECO:0007669"/>
    <property type="project" value="UniProtKB-UniRule"/>
</dbReference>
<keyword evidence="8" id="KW-0460">Magnesium</keyword>
<keyword evidence="3 8" id="KW-0507">mRNA processing</keyword>
<dbReference type="PROSITE" id="PS00517">
    <property type="entry name" value="RNASE_3_1"/>
    <property type="match status" value="1"/>
</dbReference>
<feature type="domain" description="RNase III" evidence="10">
    <location>
        <begin position="69"/>
        <end position="180"/>
    </location>
</feature>
<evidence type="ECO:0000313" key="12">
    <source>
        <dbReference type="Proteomes" id="UP000032360"/>
    </source>
</evidence>
<dbReference type="GO" id="GO:0019843">
    <property type="term" value="F:rRNA binding"/>
    <property type="evidence" value="ECO:0007669"/>
    <property type="project" value="UniProtKB-KW"/>
</dbReference>
<feature type="active site" evidence="8">
    <location>
        <position position="169"/>
    </location>
</feature>
<dbReference type="Pfam" id="PF14622">
    <property type="entry name" value="Ribonucleas_3_3"/>
    <property type="match status" value="1"/>
</dbReference>
<feature type="domain" description="DRBM" evidence="9">
    <location>
        <begin position="207"/>
        <end position="275"/>
    </location>
</feature>
<comment type="subunit">
    <text evidence="8">Homodimer.</text>
</comment>
<comment type="similarity">
    <text evidence="2">Belongs to the ribonuclease III family.</text>
</comment>
<keyword evidence="8" id="KW-0698">rRNA processing</keyword>